<keyword evidence="10" id="KW-1040">Host Golgi apparatus</keyword>
<dbReference type="OrthoDB" id="27011at10239"/>
<keyword evidence="8" id="KW-1048">Host nucleus</keyword>
<dbReference type="EMBL" id="JQ596859">
    <property type="protein sequence ID" value="AFR32493.1"/>
    <property type="molecule type" value="Genomic_DNA"/>
</dbReference>
<organism evidence="14 15">
    <name type="scientific">Leporid alphaherpesvirus 4</name>
    <dbReference type="NCBI Taxonomy" id="481315"/>
    <lineage>
        <taxon>Viruses</taxon>
        <taxon>Duplodnaviria</taxon>
        <taxon>Heunggongvirae</taxon>
        <taxon>Peploviricota</taxon>
        <taxon>Herviviricetes</taxon>
        <taxon>Herpesvirales</taxon>
        <taxon>Orthoherpesviridae</taxon>
        <taxon>Alphaherpesvirinae</taxon>
        <taxon>Simplexvirus</taxon>
        <taxon>Simplexvirus leporidalpha4</taxon>
    </lineage>
</organism>
<evidence type="ECO:0000256" key="13">
    <source>
        <dbReference type="SAM" id="MobiDB-lite"/>
    </source>
</evidence>
<dbReference type="Pfam" id="PF04823">
    <property type="entry name" value="Herpes_UL49_2"/>
    <property type="match status" value="1"/>
</dbReference>
<keyword evidence="12" id="KW-1035">Host cytoplasm</keyword>
<sequence>MFVIPAENHLGALQFSSASEPTARWSQSMTALNRRVFCSAVSRVAALYARRAAVRLWDAAQPLTDEDLNDLLDATNIRVTVCEGSNLLERANELVASTRGGGGDGLAGERSPPRHRNYDL</sequence>
<evidence type="ECO:0000313" key="15">
    <source>
        <dbReference type="Proteomes" id="UP000167073"/>
    </source>
</evidence>
<comment type="subcellular location">
    <subcellularLocation>
        <location evidence="1">Host Golgi apparatus</location>
    </subcellularLocation>
    <subcellularLocation>
        <location evidence="3">Host cytoplasm</location>
    </subcellularLocation>
    <subcellularLocation>
        <location evidence="2">Host nucleus</location>
    </subcellularLocation>
    <subcellularLocation>
        <location evidence="4">Virion tegument</location>
    </subcellularLocation>
</comment>
<feature type="region of interest" description="Disordered" evidence="13">
    <location>
        <begin position="97"/>
        <end position="120"/>
    </location>
</feature>
<keyword evidence="15" id="KW-1185">Reference proteome</keyword>
<dbReference type="GO" id="GO:0019033">
    <property type="term" value="C:viral tegument"/>
    <property type="evidence" value="ECO:0007669"/>
    <property type="project" value="UniProtKB-SubCell"/>
</dbReference>
<dbReference type="KEGG" id="vg:26887609"/>
<evidence type="ECO:0000256" key="1">
    <source>
        <dbReference type="ARBA" id="ARBA00004136"/>
    </source>
</evidence>
<reference evidence="14 15" key="1">
    <citation type="journal article" date="2012" name="Virology">
        <title>Analysis of the genome of leporid herpesvirus 4.</title>
        <authorList>
            <person name="Babra B."/>
            <person name="Watson G."/>
            <person name="Xu W."/>
            <person name="Jeffrey B.M."/>
            <person name="Xu J.R."/>
            <person name="Rockey D.D."/>
            <person name="Rohrmann G.F."/>
            <person name="Jin L."/>
        </authorList>
    </citation>
    <scope>NUCLEOTIDE SEQUENCE [LARGE SCALE GENOMIC DNA]</scope>
    <source>
        <strain evidence="14">LHV4012612</strain>
    </source>
</reference>
<evidence type="ECO:0000256" key="9">
    <source>
        <dbReference type="ARBA" id="ARBA00022580"/>
    </source>
</evidence>
<accession>J9QYQ0</accession>
<evidence type="ECO:0000256" key="10">
    <source>
        <dbReference type="ARBA" id="ARBA00022812"/>
    </source>
</evidence>
<dbReference type="GeneID" id="26887609"/>
<evidence type="ECO:0000256" key="5">
    <source>
        <dbReference type="ARBA" id="ARBA00005604"/>
    </source>
</evidence>
<name>J9QYQ0_9ALPH</name>
<evidence type="ECO:0000256" key="8">
    <source>
        <dbReference type="ARBA" id="ARBA00022562"/>
    </source>
</evidence>
<dbReference type="GO" id="GO:0042025">
    <property type="term" value="C:host cell nucleus"/>
    <property type="evidence" value="ECO:0007669"/>
    <property type="project" value="UniProtKB-SubCell"/>
</dbReference>
<comment type="similarity">
    <text evidence="5">Belongs to the alphaherpesvirinae VP22 tegument protein family.</text>
</comment>
<evidence type="ECO:0000256" key="3">
    <source>
        <dbReference type="ARBA" id="ARBA00004192"/>
    </source>
</evidence>
<protein>
    <recommendedName>
        <fullName evidence="6">Tegument protein VP22</fullName>
    </recommendedName>
</protein>
<proteinExistence type="inferred from homology"/>
<keyword evidence="9" id="KW-0920">Virion tegument</keyword>
<dbReference type="GO" id="GO:0044177">
    <property type="term" value="C:host cell Golgi apparatus"/>
    <property type="evidence" value="ECO:0007669"/>
    <property type="project" value="UniProtKB-SubCell"/>
</dbReference>
<evidence type="ECO:0000256" key="6">
    <source>
        <dbReference type="ARBA" id="ARBA00014377"/>
    </source>
</evidence>
<evidence type="ECO:0000256" key="11">
    <source>
        <dbReference type="ARBA" id="ARBA00022844"/>
    </source>
</evidence>
<keyword evidence="7" id="KW-0597">Phosphoprotein</keyword>
<gene>
    <name evidence="14" type="primary">UL49.2</name>
</gene>
<evidence type="ECO:0000256" key="12">
    <source>
        <dbReference type="ARBA" id="ARBA00023200"/>
    </source>
</evidence>
<evidence type="ECO:0000256" key="7">
    <source>
        <dbReference type="ARBA" id="ARBA00022553"/>
    </source>
</evidence>
<dbReference type="Proteomes" id="UP000167073">
    <property type="component" value="Segment"/>
</dbReference>
<dbReference type="RefSeq" id="YP_009230183.1">
    <property type="nucleotide sequence ID" value="NC_029311.1"/>
</dbReference>
<evidence type="ECO:0000256" key="2">
    <source>
        <dbReference type="ARBA" id="ARBA00004147"/>
    </source>
</evidence>
<dbReference type="InterPro" id="IPR006908">
    <property type="entry name" value="Herpes_UL49"/>
</dbReference>
<keyword evidence="11" id="KW-0946">Virion</keyword>
<evidence type="ECO:0000313" key="14">
    <source>
        <dbReference type="EMBL" id="AFR32493.1"/>
    </source>
</evidence>
<evidence type="ECO:0000256" key="4">
    <source>
        <dbReference type="ARBA" id="ARBA00004535"/>
    </source>
</evidence>